<feature type="transmembrane region" description="Helical" evidence="2">
    <location>
        <begin position="151"/>
        <end position="169"/>
    </location>
</feature>
<feature type="transmembrane region" description="Helical" evidence="2">
    <location>
        <begin position="124"/>
        <end position="144"/>
    </location>
</feature>
<evidence type="ECO:0000256" key="1">
    <source>
        <dbReference type="SAM" id="MobiDB-lite"/>
    </source>
</evidence>
<feature type="region of interest" description="Disordered" evidence="1">
    <location>
        <begin position="29"/>
        <end position="53"/>
    </location>
</feature>
<evidence type="ECO:0000256" key="2">
    <source>
        <dbReference type="SAM" id="Phobius"/>
    </source>
</evidence>
<keyword evidence="2" id="KW-0472">Membrane</keyword>
<proteinExistence type="predicted"/>
<evidence type="ECO:0000313" key="3">
    <source>
        <dbReference type="EMBL" id="NMF94343.1"/>
    </source>
</evidence>
<reference evidence="3" key="1">
    <citation type="submission" date="2019-12" db="EMBL/GenBank/DDBJ databases">
        <title>Comparative genomics gives insights into the taxonomy of the Azoarcus-Aromatoleum group and reveals separate origins of nif in the plant-associated Azoarcus and non-plant-associated Aromatoleum sub-groups.</title>
        <authorList>
            <person name="Lafos M."/>
            <person name="Maluk M."/>
            <person name="Batista M."/>
            <person name="Junghare M."/>
            <person name="Carmona M."/>
            <person name="Faoro H."/>
            <person name="Cruz L.M."/>
            <person name="Battistoni F."/>
            <person name="De Souza E."/>
            <person name="Pedrosa F."/>
            <person name="Chen W.-M."/>
            <person name="Poole P.S."/>
            <person name="Dixon R.A."/>
            <person name="James E.K."/>
        </authorList>
    </citation>
    <scope>NUCLEOTIDE SEQUENCE</scope>
    <source>
        <strain evidence="3">U120</strain>
    </source>
</reference>
<accession>A0ABX1N519</accession>
<keyword evidence="2" id="KW-1133">Transmembrane helix</keyword>
<dbReference type="Proteomes" id="UP000601990">
    <property type="component" value="Unassembled WGS sequence"/>
</dbReference>
<keyword evidence="2" id="KW-0812">Transmembrane</keyword>
<gene>
    <name evidence="3" type="ORF">GO608_13525</name>
</gene>
<keyword evidence="4" id="KW-1185">Reference proteome</keyword>
<dbReference type="RefSeq" id="WP_169199571.1">
    <property type="nucleotide sequence ID" value="NZ_WTVH02000001.1"/>
</dbReference>
<evidence type="ECO:0000313" key="4">
    <source>
        <dbReference type="Proteomes" id="UP000601990"/>
    </source>
</evidence>
<dbReference type="EMBL" id="WTVH01000027">
    <property type="protein sequence ID" value="NMF94343.1"/>
    <property type="molecule type" value="Genomic_DNA"/>
</dbReference>
<sequence>MSDEFNKGYFSTGAQHTYEAKMGRWARLEEERRAEEAARRQSEREGQEHLEKQLKYAASQTRPAPGSASYGPSAVAAAGSGGAPSLAGCVKGCAVLGALLMVAYAVFGLNIVTDSVLFAWGVKGALWGAAGGVAVYVALVVLGLAMKVLGVLIKFAFYAALVVGLLYLFS</sequence>
<protein>
    <submittedName>
        <fullName evidence="3">Uncharacterized protein</fullName>
    </submittedName>
</protein>
<name>A0ABX1N519_9RHOO</name>
<comment type="caution">
    <text evidence="3">The sequence shown here is derived from an EMBL/GenBank/DDBJ whole genome shotgun (WGS) entry which is preliminary data.</text>
</comment>
<organism evidence="3 4">
    <name type="scientific">Aromatoleum buckelii</name>
    <dbReference type="NCBI Taxonomy" id="200254"/>
    <lineage>
        <taxon>Bacteria</taxon>
        <taxon>Pseudomonadati</taxon>
        <taxon>Pseudomonadota</taxon>
        <taxon>Betaproteobacteria</taxon>
        <taxon>Rhodocyclales</taxon>
        <taxon>Rhodocyclaceae</taxon>
        <taxon>Aromatoleum</taxon>
    </lineage>
</organism>
<feature type="transmembrane region" description="Helical" evidence="2">
    <location>
        <begin position="93"/>
        <end position="112"/>
    </location>
</feature>